<evidence type="ECO:0008006" key="4">
    <source>
        <dbReference type="Google" id="ProtNLM"/>
    </source>
</evidence>
<dbReference type="Gene3D" id="3.40.50.150">
    <property type="entry name" value="Vaccinia Virus protein VP39"/>
    <property type="match status" value="1"/>
</dbReference>
<reference evidence="2 3" key="1">
    <citation type="submission" date="2017-06" db="EMBL/GenBank/DDBJ databases">
        <authorList>
            <person name="Kim H.J."/>
            <person name="Triplett B.A."/>
        </authorList>
    </citation>
    <scope>NUCLEOTIDE SEQUENCE [LARGE SCALE GENOMIC DNA]</scope>
    <source>
        <strain evidence="2 3">DSM 18704</strain>
    </source>
</reference>
<evidence type="ECO:0000256" key="1">
    <source>
        <dbReference type="SAM" id="MobiDB-lite"/>
    </source>
</evidence>
<protein>
    <recommendedName>
        <fullName evidence="4">Methyltransferase domain-containing protein</fullName>
    </recommendedName>
</protein>
<dbReference type="RefSeq" id="WP_089407000.1">
    <property type="nucleotide sequence ID" value="NZ_FZOU01000001.1"/>
</dbReference>
<proteinExistence type="predicted"/>
<organism evidence="2 3">
    <name type="scientific">Granulicella rosea</name>
    <dbReference type="NCBI Taxonomy" id="474952"/>
    <lineage>
        <taxon>Bacteria</taxon>
        <taxon>Pseudomonadati</taxon>
        <taxon>Acidobacteriota</taxon>
        <taxon>Terriglobia</taxon>
        <taxon>Terriglobales</taxon>
        <taxon>Acidobacteriaceae</taxon>
        <taxon>Granulicella</taxon>
    </lineage>
</organism>
<gene>
    <name evidence="2" type="ORF">SAMN05421770_101730</name>
</gene>
<dbReference type="Proteomes" id="UP000198356">
    <property type="component" value="Unassembled WGS sequence"/>
</dbReference>
<dbReference type="EMBL" id="FZOU01000001">
    <property type="protein sequence ID" value="SNS37859.1"/>
    <property type="molecule type" value="Genomic_DNA"/>
</dbReference>
<dbReference type="SUPFAM" id="SSF53335">
    <property type="entry name" value="S-adenosyl-L-methionine-dependent methyltransferases"/>
    <property type="match status" value="1"/>
</dbReference>
<evidence type="ECO:0000313" key="2">
    <source>
        <dbReference type="EMBL" id="SNS37859.1"/>
    </source>
</evidence>
<evidence type="ECO:0000313" key="3">
    <source>
        <dbReference type="Proteomes" id="UP000198356"/>
    </source>
</evidence>
<keyword evidence="3" id="KW-1185">Reference proteome</keyword>
<dbReference type="InterPro" id="IPR029063">
    <property type="entry name" value="SAM-dependent_MTases_sf"/>
</dbReference>
<dbReference type="AlphaFoldDB" id="A0A239E016"/>
<feature type="region of interest" description="Disordered" evidence="1">
    <location>
        <begin position="1"/>
        <end position="28"/>
    </location>
</feature>
<sequence>MPPAKPRTPRKPKLVPPPAPASEHPIHPFDTAYGVDTSGLIPQRELLIGHPNDEHITAYYGVAPSILDTLIDLWQLLKPAPLYPLERYTFVDFGAGKGRAMLAASLQPFKAVIGVEMNPALADIAEANLEIFPLHAAPLAPARVVQIDALEFDLPKGPVLAFMFHPFEAPVLRRLLRRVEHAFHDRAGEFDLLYVNSEHAPVLDHNPAFTQLFFGKVAMSTEDHIADLAAIAAQKEYGSTGDEECAVYRFTGRKPIEANPNLG</sequence>
<dbReference type="OrthoDB" id="9780095at2"/>
<name>A0A239E016_9BACT</name>
<dbReference type="CDD" id="cd02440">
    <property type="entry name" value="AdoMet_MTases"/>
    <property type="match status" value="1"/>
</dbReference>
<accession>A0A239E016</accession>